<comment type="subcellular location">
    <subcellularLocation>
        <location evidence="2">Cytoplasm</location>
    </subcellularLocation>
    <subcellularLocation>
        <location evidence="1">Nucleus</location>
    </subcellularLocation>
</comment>
<reference evidence="13" key="1">
    <citation type="submission" date="2012-12" db="EMBL/GenBank/DDBJ databases">
        <authorList>
            <person name="Hellsten U."/>
            <person name="Grimwood J."/>
            <person name="Chapman J.A."/>
            <person name="Shapiro H."/>
            <person name="Aerts A."/>
            <person name="Otillar R.P."/>
            <person name="Terry A.Y."/>
            <person name="Boore J.L."/>
            <person name="Simakov O."/>
            <person name="Marletaz F."/>
            <person name="Cho S.-J."/>
            <person name="Edsinger-Gonzales E."/>
            <person name="Havlak P."/>
            <person name="Kuo D.-H."/>
            <person name="Larsson T."/>
            <person name="Lv J."/>
            <person name="Arendt D."/>
            <person name="Savage R."/>
            <person name="Osoegawa K."/>
            <person name="de Jong P."/>
            <person name="Lindberg D.R."/>
            <person name="Seaver E.C."/>
            <person name="Weisblat D.A."/>
            <person name="Putnam N.H."/>
            <person name="Grigoriev I.V."/>
            <person name="Rokhsar D.S."/>
        </authorList>
    </citation>
    <scope>NUCLEOTIDE SEQUENCE</scope>
    <source>
        <strain evidence="13">I ESC-2004</strain>
    </source>
</reference>
<feature type="compositionally biased region" description="Pro residues" evidence="7">
    <location>
        <begin position="553"/>
        <end position="564"/>
    </location>
</feature>
<feature type="domain" description="DNA/RNA-binding" evidence="8">
    <location>
        <begin position="203"/>
        <end position="401"/>
    </location>
</feature>
<evidence type="ECO:0000256" key="3">
    <source>
        <dbReference type="ARBA" id="ARBA00022490"/>
    </source>
</evidence>
<name>R7T7R5_CAPTE</name>
<evidence type="ECO:0000256" key="6">
    <source>
        <dbReference type="SAM" id="Coils"/>
    </source>
</evidence>
<feature type="domain" description="PIN" evidence="10">
    <location>
        <begin position="862"/>
        <end position="963"/>
    </location>
</feature>
<evidence type="ECO:0000256" key="1">
    <source>
        <dbReference type="ARBA" id="ARBA00004123"/>
    </source>
</evidence>
<dbReference type="FunCoup" id="R7T7R5">
    <property type="interactions" value="1367"/>
</dbReference>
<feature type="region of interest" description="Disordered" evidence="7">
    <location>
        <begin position="544"/>
        <end position="572"/>
    </location>
</feature>
<dbReference type="HOGENOM" id="CLU_011872_0_0_1"/>
<dbReference type="Gene3D" id="3.40.50.1010">
    <property type="entry name" value="5'-nuclease"/>
    <property type="match status" value="1"/>
</dbReference>
<dbReference type="InterPro" id="IPR011990">
    <property type="entry name" value="TPR-like_helical_dom_sf"/>
</dbReference>
<dbReference type="GO" id="GO:0070034">
    <property type="term" value="F:telomerase RNA binding"/>
    <property type="evidence" value="ECO:0007669"/>
    <property type="project" value="TreeGrafter"/>
</dbReference>
<evidence type="ECO:0008006" key="14">
    <source>
        <dbReference type="Google" id="ProtNLM"/>
    </source>
</evidence>
<reference evidence="12" key="3">
    <citation type="submission" date="2015-06" db="UniProtKB">
        <authorList>
            <consortium name="EnsemblMetazoa"/>
        </authorList>
    </citation>
    <scope>IDENTIFICATION</scope>
</reference>
<dbReference type="Pfam" id="PF13638">
    <property type="entry name" value="PIN_4"/>
    <property type="match status" value="1"/>
</dbReference>
<evidence type="ECO:0000256" key="7">
    <source>
        <dbReference type="SAM" id="MobiDB-lite"/>
    </source>
</evidence>
<evidence type="ECO:0000259" key="8">
    <source>
        <dbReference type="Pfam" id="PF10373"/>
    </source>
</evidence>
<dbReference type="STRING" id="283909.R7T7R5"/>
<evidence type="ECO:0000256" key="2">
    <source>
        <dbReference type="ARBA" id="ARBA00004496"/>
    </source>
</evidence>
<keyword evidence="6" id="KW-0175">Coiled coil</keyword>
<proteinExistence type="predicted"/>
<dbReference type="SUPFAM" id="SSF48452">
    <property type="entry name" value="TPR-like"/>
    <property type="match status" value="1"/>
</dbReference>
<dbReference type="GO" id="GO:0005737">
    <property type="term" value="C:cytoplasm"/>
    <property type="evidence" value="ECO:0007669"/>
    <property type="project" value="UniProtKB-SubCell"/>
</dbReference>
<evidence type="ECO:0000256" key="4">
    <source>
        <dbReference type="ARBA" id="ARBA00023161"/>
    </source>
</evidence>
<protein>
    <recommendedName>
        <fullName evidence="14">PIN domain-containing protein</fullName>
    </recommendedName>
</protein>
<evidence type="ECO:0000313" key="12">
    <source>
        <dbReference type="EnsemblMetazoa" id="CapteP168258"/>
    </source>
</evidence>
<dbReference type="OrthoDB" id="5920073at2759"/>
<evidence type="ECO:0000313" key="11">
    <source>
        <dbReference type="EMBL" id="ELT89650.1"/>
    </source>
</evidence>
<dbReference type="OMA" id="CLMSISR"/>
<evidence type="ECO:0000313" key="13">
    <source>
        <dbReference type="Proteomes" id="UP000014760"/>
    </source>
</evidence>
<dbReference type="InterPro" id="IPR018834">
    <property type="entry name" value="DNA/RNA-bd_Est1-type"/>
</dbReference>
<dbReference type="InterPro" id="IPR019458">
    <property type="entry name" value="Est1-like_N"/>
</dbReference>
<keyword evidence="5" id="KW-0539">Nucleus</keyword>
<sequence>MPCHEASSVNRCSGSSRPHHPDSFFFCRAALDVIRRLDEVTKQKRSYRDVFLPDAIHLRNSLQDYCERLMFYDPIEYGRKAEELLWRKVFYDVIQLMKHNRKQMRPSSSLESAFRTHLMAATGYYNHLLVKLQAEFSVKVEGIIDFHHLPELRTSRRHLLRKTDPDIKVSSWALKACHRCLIYLGDLARYQQDYDETSSRVLSQRYYYQALALCPSAGMPFNQLGTLAGTRFYNLDSAYFYLRCLSSPSSFEGAQGNLTRLLEKNARRFTELTQTSQKDLPPNQQRGKDIKRFIVRFMQLLHYFWKKPKHLTPSAIQELCQATLQDFNMCMFYQAPPSLPACRLQYANDDRLLFLPNDLVFKVLVICLISIHHLQKSGTAHVAAAVAFSLALFSHILNHVVIRLQAALYEIENPRKVLTVDTAGEPLHSANDCDLLNSCDLLDEQGSTTTDCDDRRRRRKAGQRSSSSESDDNRPPNDSEGRYSHEVLSEDDSLASEDDLIHFLQTAPSDDSSPSDTDSDNLMVSQELRSGFVAASAPPSVMAPLSEVQEELSPPPPPPPPPPSTSSSSSSAQNALSFGSVRCKTFFEILTKMLTPCNHFRRIAPVVNGYMTTKNLENNSTIATESEFETETDTEVENKFRLERLLGVVMREGLLSSIKVYCDWMQCNSHVIETTAPSCSSLWSRFSVLLNFLPSESDIASAGTICTSDVLLPILRSLSPPHIPLKEDVHLNAFPPLKETHANLNFDMGSRPDLSHQQEAILRVCSLRSFGRFVAEMNAVQFQYDPDKSLFCGPIQSQDADQVVAQQNMADVEARRNQLMKDMAQLRLQAEVSQLEGRLQEKQSSRNGSSGAPNFPPYLVPDAVTICENLAQIKQLTNCARFILIIPIAVIDHLDILKKDKVGAREGIRWLEAEFRKGNRFIRAQKNHEKTSAAPGWNLKKKDRDAWRFAQIVDCGKYFAQQCSDCDANNMVGFLTNISTSEDDPMSAKVKEYLADAHHEGLMVESALEFHSRWKAALQSNN</sequence>
<feature type="region of interest" description="Disordered" evidence="7">
    <location>
        <begin position="446"/>
        <end position="491"/>
    </location>
</feature>
<keyword evidence="3" id="KW-0963">Cytoplasm</keyword>
<dbReference type="PANTHER" id="PTHR15696:SF7">
    <property type="entry name" value="NONSENSE-MEDIATED MRNA DECAY FACTOR"/>
    <property type="match status" value="1"/>
</dbReference>
<dbReference type="EnsemblMetazoa" id="CapteT168258">
    <property type="protein sequence ID" value="CapteP168258"/>
    <property type="gene ID" value="CapteG168258"/>
</dbReference>
<evidence type="ECO:0000259" key="9">
    <source>
        <dbReference type="Pfam" id="PF10374"/>
    </source>
</evidence>
<keyword evidence="4" id="KW-0866">Nonsense-mediated mRNA decay</keyword>
<dbReference type="Pfam" id="PF10373">
    <property type="entry name" value="EST1_DNA_bind"/>
    <property type="match status" value="1"/>
</dbReference>
<dbReference type="CDD" id="cd09884">
    <property type="entry name" value="PIN_Smg5-like"/>
    <property type="match status" value="1"/>
</dbReference>
<dbReference type="GO" id="GO:0005697">
    <property type="term" value="C:telomerase holoenzyme complex"/>
    <property type="evidence" value="ECO:0007669"/>
    <property type="project" value="TreeGrafter"/>
</dbReference>
<accession>R7T7R5</accession>
<dbReference type="EMBL" id="AMQN01014752">
    <property type="status" value="NOT_ANNOTATED_CDS"/>
    <property type="molecule type" value="Genomic_DNA"/>
</dbReference>
<dbReference type="EMBL" id="KB311239">
    <property type="protein sequence ID" value="ELT89650.1"/>
    <property type="molecule type" value="Genomic_DNA"/>
</dbReference>
<organism evidence="11">
    <name type="scientific">Capitella teleta</name>
    <name type="common">Polychaete worm</name>
    <dbReference type="NCBI Taxonomy" id="283909"/>
    <lineage>
        <taxon>Eukaryota</taxon>
        <taxon>Metazoa</taxon>
        <taxon>Spiralia</taxon>
        <taxon>Lophotrochozoa</taxon>
        <taxon>Annelida</taxon>
        <taxon>Polychaeta</taxon>
        <taxon>Sedentaria</taxon>
        <taxon>Scolecida</taxon>
        <taxon>Capitellidae</taxon>
        <taxon>Capitella</taxon>
    </lineage>
</organism>
<dbReference type="GO" id="GO:0042162">
    <property type="term" value="F:telomeric DNA binding"/>
    <property type="evidence" value="ECO:0007669"/>
    <property type="project" value="TreeGrafter"/>
</dbReference>
<dbReference type="InterPro" id="IPR045153">
    <property type="entry name" value="Est1/Ebs1-like"/>
</dbReference>
<dbReference type="EMBL" id="AMQN01014753">
    <property type="status" value="NOT_ANNOTATED_CDS"/>
    <property type="molecule type" value="Genomic_DNA"/>
</dbReference>
<feature type="coiled-coil region" evidence="6">
    <location>
        <begin position="809"/>
        <end position="845"/>
    </location>
</feature>
<dbReference type="Pfam" id="PF10374">
    <property type="entry name" value="EST1"/>
    <property type="match status" value="1"/>
</dbReference>
<dbReference type="Proteomes" id="UP000014760">
    <property type="component" value="Unassembled WGS sequence"/>
</dbReference>
<reference evidence="11 13" key="2">
    <citation type="journal article" date="2013" name="Nature">
        <title>Insights into bilaterian evolution from three spiralian genomes.</title>
        <authorList>
            <person name="Simakov O."/>
            <person name="Marletaz F."/>
            <person name="Cho S.J."/>
            <person name="Edsinger-Gonzales E."/>
            <person name="Havlak P."/>
            <person name="Hellsten U."/>
            <person name="Kuo D.H."/>
            <person name="Larsson T."/>
            <person name="Lv J."/>
            <person name="Arendt D."/>
            <person name="Savage R."/>
            <person name="Osoegawa K."/>
            <person name="de Jong P."/>
            <person name="Grimwood J."/>
            <person name="Chapman J.A."/>
            <person name="Shapiro H."/>
            <person name="Aerts A."/>
            <person name="Otillar R.P."/>
            <person name="Terry A.Y."/>
            <person name="Boore J.L."/>
            <person name="Grigoriev I.V."/>
            <person name="Lindberg D.R."/>
            <person name="Seaver E.C."/>
            <person name="Weisblat D.A."/>
            <person name="Putnam N.H."/>
            <person name="Rokhsar D.S."/>
        </authorList>
    </citation>
    <scope>NUCLEOTIDE SEQUENCE</scope>
    <source>
        <strain evidence="11 13">I ESC-2004</strain>
    </source>
</reference>
<feature type="domain" description="Telomerase activating protein Est1-like N-terminal" evidence="9">
    <location>
        <begin position="80"/>
        <end position="194"/>
    </location>
</feature>
<dbReference type="AlphaFoldDB" id="R7T7R5"/>
<evidence type="ECO:0000256" key="5">
    <source>
        <dbReference type="ARBA" id="ARBA00023242"/>
    </source>
</evidence>
<keyword evidence="13" id="KW-1185">Reference proteome</keyword>
<feature type="compositionally biased region" description="Basic and acidic residues" evidence="7">
    <location>
        <begin position="471"/>
        <end position="488"/>
    </location>
</feature>
<evidence type="ECO:0000259" key="10">
    <source>
        <dbReference type="Pfam" id="PF13638"/>
    </source>
</evidence>
<dbReference type="FunFam" id="3.40.50.1010:FF:000033">
    <property type="entry name" value="Blast:Protein SMG5"/>
    <property type="match status" value="1"/>
</dbReference>
<dbReference type="GO" id="GO:0000184">
    <property type="term" value="P:nuclear-transcribed mRNA catabolic process, nonsense-mediated decay"/>
    <property type="evidence" value="ECO:0007669"/>
    <property type="project" value="UniProtKB-KW"/>
</dbReference>
<gene>
    <name evidence="11" type="ORF">CAPTEDRAFT_168258</name>
</gene>
<dbReference type="PANTHER" id="PTHR15696">
    <property type="entry name" value="SMG-7 SUPPRESSOR WITH MORPHOLOGICAL EFFECT ON GENITALIA PROTEIN 7"/>
    <property type="match status" value="1"/>
</dbReference>
<dbReference type="Gene3D" id="1.25.40.10">
    <property type="entry name" value="Tetratricopeptide repeat domain"/>
    <property type="match status" value="1"/>
</dbReference>
<dbReference type="InterPro" id="IPR002716">
    <property type="entry name" value="PIN_dom"/>
</dbReference>